<feature type="non-terminal residue" evidence="1">
    <location>
        <position position="1"/>
    </location>
</feature>
<reference evidence="1" key="1">
    <citation type="submission" date="2018-05" db="EMBL/GenBank/DDBJ databases">
        <authorList>
            <person name="Lanie J.A."/>
            <person name="Ng W.-L."/>
            <person name="Kazmierczak K.M."/>
            <person name="Andrzejewski T.M."/>
            <person name="Davidsen T.M."/>
            <person name="Wayne K.J."/>
            <person name="Tettelin H."/>
            <person name="Glass J.I."/>
            <person name="Rusch D."/>
            <person name="Podicherti R."/>
            <person name="Tsui H.-C.T."/>
            <person name="Winkler M.E."/>
        </authorList>
    </citation>
    <scope>NUCLEOTIDE SEQUENCE</scope>
</reference>
<proteinExistence type="predicted"/>
<accession>A0A381UKH2</accession>
<gene>
    <name evidence="1" type="ORF">METZ01_LOCUS81530</name>
</gene>
<name>A0A381UKH2_9ZZZZ</name>
<protein>
    <submittedName>
        <fullName evidence="1">Uncharacterized protein</fullName>
    </submittedName>
</protein>
<dbReference type="EMBL" id="UINC01006626">
    <property type="protein sequence ID" value="SVA28676.1"/>
    <property type="molecule type" value="Genomic_DNA"/>
</dbReference>
<dbReference type="AlphaFoldDB" id="A0A381UKH2"/>
<organism evidence="1">
    <name type="scientific">marine metagenome</name>
    <dbReference type="NCBI Taxonomy" id="408172"/>
    <lineage>
        <taxon>unclassified sequences</taxon>
        <taxon>metagenomes</taxon>
        <taxon>ecological metagenomes</taxon>
    </lineage>
</organism>
<sequence length="134" mass="15327">VYISIQPFDHTGVEEAAVEDIIYLLETRFRGSALVPLVPMEQQAEFMEQDQYELDGSIRIKPIQLKNMFGRYKVIRGRLDVFAEHYSLSAEMVDTDTKALEASFHFKGTLHEVRTAGVNDMVAEFSSRLAKLRL</sequence>
<evidence type="ECO:0000313" key="1">
    <source>
        <dbReference type="EMBL" id="SVA28676.1"/>
    </source>
</evidence>